<dbReference type="SUPFAM" id="SSF54285">
    <property type="entry name" value="MoaD/ThiS"/>
    <property type="match status" value="1"/>
</dbReference>
<dbReference type="AlphaFoldDB" id="A0A1G7J5C2"/>
<evidence type="ECO:0000313" key="2">
    <source>
        <dbReference type="Proteomes" id="UP000199045"/>
    </source>
</evidence>
<dbReference type="Gene3D" id="3.10.20.30">
    <property type="match status" value="1"/>
</dbReference>
<dbReference type="EMBL" id="FNBN01000001">
    <property type="protein sequence ID" value="SDF20081.1"/>
    <property type="molecule type" value="Genomic_DNA"/>
</dbReference>
<dbReference type="RefSeq" id="WP_089829296.1">
    <property type="nucleotide sequence ID" value="NZ_FNBN01000001.1"/>
</dbReference>
<proteinExistence type="predicted"/>
<evidence type="ECO:0000313" key="1">
    <source>
        <dbReference type="EMBL" id="SDF20081.1"/>
    </source>
</evidence>
<gene>
    <name evidence="1" type="ORF">SAMN04488121_1011106</name>
</gene>
<reference evidence="1 2" key="1">
    <citation type="submission" date="2016-10" db="EMBL/GenBank/DDBJ databases">
        <authorList>
            <person name="de Groot N.N."/>
        </authorList>
    </citation>
    <scope>NUCLEOTIDE SEQUENCE [LARGE SCALE GENOMIC DNA]</scope>
    <source>
        <strain evidence="1 2">DSM 527</strain>
    </source>
</reference>
<dbReference type="InterPro" id="IPR003749">
    <property type="entry name" value="ThiS/MoaD-like"/>
</dbReference>
<sequence length="67" mass="7193">MEVLVNNKLYAVQPGTTVAALLQFIQLSSEKGVAIAINSQVIPKTSWPEQILQTADKVTIIRATQGG</sequence>
<dbReference type="InterPro" id="IPR010035">
    <property type="entry name" value="Thi_S"/>
</dbReference>
<dbReference type="PANTHER" id="PTHR34472">
    <property type="entry name" value="SULFUR CARRIER PROTEIN THIS"/>
    <property type="match status" value="1"/>
</dbReference>
<dbReference type="Proteomes" id="UP000199045">
    <property type="component" value="Unassembled WGS sequence"/>
</dbReference>
<dbReference type="InterPro" id="IPR012675">
    <property type="entry name" value="Beta-grasp_dom_sf"/>
</dbReference>
<dbReference type="STRING" id="104663.SAMN04488121_1011106"/>
<organism evidence="1 2">
    <name type="scientific">Chitinophaga filiformis</name>
    <name type="common">Myxococcus filiformis</name>
    <name type="synonym">Flexibacter filiformis</name>
    <dbReference type="NCBI Taxonomy" id="104663"/>
    <lineage>
        <taxon>Bacteria</taxon>
        <taxon>Pseudomonadati</taxon>
        <taxon>Bacteroidota</taxon>
        <taxon>Chitinophagia</taxon>
        <taxon>Chitinophagales</taxon>
        <taxon>Chitinophagaceae</taxon>
        <taxon>Chitinophaga</taxon>
    </lineage>
</organism>
<dbReference type="OrthoDB" id="1525151at2"/>
<accession>A0A1G7J5C2</accession>
<name>A0A1G7J5C2_CHIFI</name>
<protein>
    <submittedName>
        <fullName evidence="1">Sulfur carrier protein ThiS</fullName>
    </submittedName>
</protein>
<dbReference type="InterPro" id="IPR016155">
    <property type="entry name" value="Mopterin_synth/thiamin_S_b"/>
</dbReference>
<dbReference type="NCBIfam" id="TIGR01683">
    <property type="entry name" value="thiS"/>
    <property type="match status" value="1"/>
</dbReference>
<dbReference type="CDD" id="cd00565">
    <property type="entry name" value="Ubl_ThiS"/>
    <property type="match status" value="1"/>
</dbReference>
<dbReference type="Pfam" id="PF02597">
    <property type="entry name" value="ThiS"/>
    <property type="match status" value="1"/>
</dbReference>
<dbReference type="PANTHER" id="PTHR34472:SF1">
    <property type="entry name" value="SULFUR CARRIER PROTEIN THIS"/>
    <property type="match status" value="1"/>
</dbReference>